<gene>
    <name evidence="1" type="ORF">CY0110_21822</name>
</gene>
<dbReference type="eggNOG" id="ENOG50321K6">
    <property type="taxonomic scope" value="Bacteria"/>
</dbReference>
<dbReference type="RefSeq" id="WP_008273923.1">
    <property type="nucleotide sequence ID" value="NZ_AAXW01000004.1"/>
</dbReference>
<evidence type="ECO:0000313" key="2">
    <source>
        <dbReference type="Proteomes" id="UP000003781"/>
    </source>
</evidence>
<dbReference type="Proteomes" id="UP000003781">
    <property type="component" value="Unassembled WGS sequence"/>
</dbReference>
<accession>A3IKR0</accession>
<dbReference type="OrthoDB" id="583122at2"/>
<keyword evidence="2" id="KW-1185">Reference proteome</keyword>
<protein>
    <submittedName>
        <fullName evidence="1">Uncharacterized protein</fullName>
    </submittedName>
</protein>
<name>A3IKR0_9CHRO</name>
<reference evidence="1 2" key="1">
    <citation type="submission" date="2007-03" db="EMBL/GenBank/DDBJ databases">
        <authorList>
            <person name="Stal L."/>
            <person name="Ferriera S."/>
            <person name="Johnson J."/>
            <person name="Kravitz S."/>
            <person name="Beeson K."/>
            <person name="Sutton G."/>
            <person name="Rogers Y.-H."/>
            <person name="Friedman R."/>
            <person name="Frazier M."/>
            <person name="Venter J.C."/>
        </authorList>
    </citation>
    <scope>NUCLEOTIDE SEQUENCE [LARGE SCALE GENOMIC DNA]</scope>
    <source>
        <strain evidence="1 2">CCY0110</strain>
    </source>
</reference>
<evidence type="ECO:0000313" key="1">
    <source>
        <dbReference type="EMBL" id="EAZ92779.1"/>
    </source>
</evidence>
<organism evidence="1 2">
    <name type="scientific">Crocosphaera chwakensis CCY0110</name>
    <dbReference type="NCBI Taxonomy" id="391612"/>
    <lineage>
        <taxon>Bacteria</taxon>
        <taxon>Bacillati</taxon>
        <taxon>Cyanobacteriota</taxon>
        <taxon>Cyanophyceae</taxon>
        <taxon>Oscillatoriophycideae</taxon>
        <taxon>Chroococcales</taxon>
        <taxon>Aphanothecaceae</taxon>
        <taxon>Crocosphaera</taxon>
        <taxon>Crocosphaera chwakensis</taxon>
    </lineage>
</organism>
<dbReference type="AlphaFoldDB" id="A3IKR0"/>
<comment type="caution">
    <text evidence="1">The sequence shown here is derived from an EMBL/GenBank/DDBJ whole genome shotgun (WGS) entry which is preliminary data.</text>
</comment>
<proteinExistence type="predicted"/>
<dbReference type="EMBL" id="AAXW01000004">
    <property type="protein sequence ID" value="EAZ92779.1"/>
    <property type="molecule type" value="Genomic_DNA"/>
</dbReference>
<sequence>MNENFSRHLGEVSITDLVEESVANAAQRKQEFMEHSLEDINEEEAKYIEGGLSSSSPKNSFLTTLGMIIQEPIFPS</sequence>